<name>A0A4S8KZI8_DENBC</name>
<dbReference type="GO" id="GO:0012505">
    <property type="term" value="C:endomembrane system"/>
    <property type="evidence" value="ECO:0007669"/>
    <property type="project" value="UniProtKB-SubCell"/>
</dbReference>
<evidence type="ECO:0000256" key="3">
    <source>
        <dbReference type="ARBA" id="ARBA00022692"/>
    </source>
</evidence>
<keyword evidence="3" id="KW-0812">Transmembrane</keyword>
<dbReference type="PANTHER" id="PTHR31503:SF10">
    <property type="entry name" value="VNX1 PROTEIN"/>
    <property type="match status" value="1"/>
</dbReference>
<evidence type="ECO:0000256" key="4">
    <source>
        <dbReference type="ARBA" id="ARBA00022989"/>
    </source>
</evidence>
<keyword evidence="4" id="KW-1133">Transmembrane helix</keyword>
<keyword evidence="9" id="KW-1185">Reference proteome</keyword>
<dbReference type="PANTHER" id="PTHR31503">
    <property type="entry name" value="VACUOLAR CALCIUM ION TRANSPORTER"/>
    <property type="match status" value="1"/>
</dbReference>
<dbReference type="EMBL" id="ML179806">
    <property type="protein sequence ID" value="THU81476.1"/>
    <property type="molecule type" value="Genomic_DNA"/>
</dbReference>
<evidence type="ECO:0000256" key="6">
    <source>
        <dbReference type="ARBA" id="ARBA00023136"/>
    </source>
</evidence>
<dbReference type="InterPro" id="IPR004837">
    <property type="entry name" value="NaCa_Exmemb"/>
</dbReference>
<dbReference type="OrthoDB" id="16982at2759"/>
<keyword evidence="2" id="KW-0813">Transport</keyword>
<evidence type="ECO:0000256" key="5">
    <source>
        <dbReference type="ARBA" id="ARBA00023065"/>
    </source>
</evidence>
<dbReference type="InterPro" id="IPR004713">
    <property type="entry name" value="CaH_exchang"/>
</dbReference>
<gene>
    <name evidence="8" type="ORF">K435DRAFT_936418</name>
</gene>
<sequence>MAVASIFAQLSVFINTTFGSIIEPLLYALMLTQGKGRLVEGSLVESIPASVLLIPGLNMVNARSAPDPVDDPFYQFTVESLIYFCAAILAFSYHVDLWCSLRTHASQIWQNPRRVLQPQDLPLYHQISLSETMTQDNFTRAVAVATVSALRHQQHVSPARMRAVSAAEVDGHGGGHGGHDAPSWSRLTSASVLLAYAALCKHYVLLSLVLDVVDVILSGSGLDEKFLGVTLFAAVPNATEFTNAILFALNGSIALSMEISSVYALQVCLLQTHAMVAFSARYAPERMHRVAYTPWLIFPRWEVVVIILSMSMLSYTHAEARSNYRRGSIQLSGAFPSPLSTVIPLTVCVQLPRPHFWIPLYSAE</sequence>
<evidence type="ECO:0000256" key="2">
    <source>
        <dbReference type="ARBA" id="ARBA00022448"/>
    </source>
</evidence>
<protein>
    <recommendedName>
        <fullName evidence="7">Sodium/calcium exchanger membrane region domain-containing protein</fullName>
    </recommendedName>
</protein>
<dbReference type="GO" id="GO:0006874">
    <property type="term" value="P:intracellular calcium ion homeostasis"/>
    <property type="evidence" value="ECO:0007669"/>
    <property type="project" value="TreeGrafter"/>
</dbReference>
<evidence type="ECO:0000259" key="7">
    <source>
        <dbReference type="Pfam" id="PF01699"/>
    </source>
</evidence>
<dbReference type="GO" id="GO:0016020">
    <property type="term" value="C:membrane"/>
    <property type="evidence" value="ECO:0007669"/>
    <property type="project" value="InterPro"/>
</dbReference>
<dbReference type="Proteomes" id="UP000297245">
    <property type="component" value="Unassembled WGS sequence"/>
</dbReference>
<dbReference type="AlphaFoldDB" id="A0A4S8KZI8"/>
<accession>A0A4S8KZI8</accession>
<proteinExistence type="predicted"/>
<keyword evidence="6" id="KW-0472">Membrane</keyword>
<dbReference type="Pfam" id="PF01699">
    <property type="entry name" value="Na_Ca_ex"/>
    <property type="match status" value="1"/>
</dbReference>
<reference evidence="8 9" key="1">
    <citation type="journal article" date="2019" name="Nat. Ecol. Evol.">
        <title>Megaphylogeny resolves global patterns of mushroom evolution.</title>
        <authorList>
            <person name="Varga T."/>
            <person name="Krizsan K."/>
            <person name="Foldi C."/>
            <person name="Dima B."/>
            <person name="Sanchez-Garcia M."/>
            <person name="Sanchez-Ramirez S."/>
            <person name="Szollosi G.J."/>
            <person name="Szarkandi J.G."/>
            <person name="Papp V."/>
            <person name="Albert L."/>
            <person name="Andreopoulos W."/>
            <person name="Angelini C."/>
            <person name="Antonin V."/>
            <person name="Barry K.W."/>
            <person name="Bougher N.L."/>
            <person name="Buchanan P."/>
            <person name="Buyck B."/>
            <person name="Bense V."/>
            <person name="Catcheside P."/>
            <person name="Chovatia M."/>
            <person name="Cooper J."/>
            <person name="Damon W."/>
            <person name="Desjardin D."/>
            <person name="Finy P."/>
            <person name="Geml J."/>
            <person name="Haridas S."/>
            <person name="Hughes K."/>
            <person name="Justo A."/>
            <person name="Karasinski D."/>
            <person name="Kautmanova I."/>
            <person name="Kiss B."/>
            <person name="Kocsube S."/>
            <person name="Kotiranta H."/>
            <person name="LaButti K.M."/>
            <person name="Lechner B.E."/>
            <person name="Liimatainen K."/>
            <person name="Lipzen A."/>
            <person name="Lukacs Z."/>
            <person name="Mihaltcheva S."/>
            <person name="Morgado L.N."/>
            <person name="Niskanen T."/>
            <person name="Noordeloos M.E."/>
            <person name="Ohm R.A."/>
            <person name="Ortiz-Santana B."/>
            <person name="Ovrebo C."/>
            <person name="Racz N."/>
            <person name="Riley R."/>
            <person name="Savchenko A."/>
            <person name="Shiryaev A."/>
            <person name="Soop K."/>
            <person name="Spirin V."/>
            <person name="Szebenyi C."/>
            <person name="Tomsovsky M."/>
            <person name="Tulloss R.E."/>
            <person name="Uehling J."/>
            <person name="Grigoriev I.V."/>
            <person name="Vagvolgyi C."/>
            <person name="Papp T."/>
            <person name="Martin F.M."/>
            <person name="Miettinen O."/>
            <person name="Hibbett D.S."/>
            <person name="Nagy L.G."/>
        </authorList>
    </citation>
    <scope>NUCLEOTIDE SEQUENCE [LARGE SCALE GENOMIC DNA]</scope>
    <source>
        <strain evidence="8 9">CBS 962.96</strain>
    </source>
</reference>
<evidence type="ECO:0000256" key="1">
    <source>
        <dbReference type="ARBA" id="ARBA00004127"/>
    </source>
</evidence>
<keyword evidence="5" id="KW-0406">Ion transport</keyword>
<feature type="domain" description="Sodium/calcium exchanger membrane region" evidence="7">
    <location>
        <begin position="193"/>
        <end position="319"/>
    </location>
</feature>
<comment type="subcellular location">
    <subcellularLocation>
        <location evidence="1">Endomembrane system</location>
        <topology evidence="1">Multi-pass membrane protein</topology>
    </subcellularLocation>
</comment>
<evidence type="ECO:0000313" key="8">
    <source>
        <dbReference type="EMBL" id="THU81476.1"/>
    </source>
</evidence>
<evidence type="ECO:0000313" key="9">
    <source>
        <dbReference type="Proteomes" id="UP000297245"/>
    </source>
</evidence>
<dbReference type="GO" id="GO:0015369">
    <property type="term" value="F:calcium:proton antiporter activity"/>
    <property type="evidence" value="ECO:0007669"/>
    <property type="project" value="TreeGrafter"/>
</dbReference>
<organism evidence="8 9">
    <name type="scientific">Dendrothele bispora (strain CBS 962.96)</name>
    <dbReference type="NCBI Taxonomy" id="1314807"/>
    <lineage>
        <taxon>Eukaryota</taxon>
        <taxon>Fungi</taxon>
        <taxon>Dikarya</taxon>
        <taxon>Basidiomycota</taxon>
        <taxon>Agaricomycotina</taxon>
        <taxon>Agaricomycetes</taxon>
        <taxon>Agaricomycetidae</taxon>
        <taxon>Agaricales</taxon>
        <taxon>Agaricales incertae sedis</taxon>
        <taxon>Dendrothele</taxon>
    </lineage>
</organism>